<gene>
    <name evidence="2" type="ORF">OH818_03015</name>
</gene>
<dbReference type="EMBL" id="CP114029">
    <property type="protein sequence ID" value="WAP69285.1"/>
    <property type="molecule type" value="Genomic_DNA"/>
</dbReference>
<accession>A0ABY7C1R4</accession>
<dbReference type="InterPro" id="IPR043472">
    <property type="entry name" value="Macro_dom-like"/>
</dbReference>
<reference evidence="2" key="1">
    <citation type="submission" date="2022-12" db="EMBL/GenBank/DDBJ databases">
        <title>Jiella pelagia sp. nov., isolated from phosphonate enriched culture of Northwest Pacific surface seawater.</title>
        <authorList>
            <person name="Shin D.Y."/>
            <person name="Hwang C.Y."/>
        </authorList>
    </citation>
    <scope>NUCLEOTIDE SEQUENCE</scope>
    <source>
        <strain evidence="2">HL-NP1</strain>
    </source>
</reference>
<dbReference type="NCBIfam" id="NF001664">
    <property type="entry name" value="PRK00431.1-6"/>
    <property type="match status" value="1"/>
</dbReference>
<dbReference type="PANTHER" id="PTHR11106">
    <property type="entry name" value="GANGLIOSIDE INDUCED DIFFERENTIATION ASSOCIATED PROTEIN 2-RELATED"/>
    <property type="match status" value="1"/>
</dbReference>
<sequence length="179" mass="18712">MTTVRHGDTAIEVITADITTLKVDAVVNAANQQLKGGGGVDGAIHRAAGKARLQEACRAIGGCPTGEARITDGFDLPARHIVHAVGPRWKDGTKDEDDLLAGAYRHSFALAAEHAVRSIAFPAISTGIYGFPKDRAATIAVSQCLAAADSGKFERIVLCCFSSEDAEIHASALTREATS</sequence>
<dbReference type="CDD" id="cd02908">
    <property type="entry name" value="Macro_OAADPr_deacetylase"/>
    <property type="match status" value="1"/>
</dbReference>
<feature type="domain" description="Macro" evidence="1">
    <location>
        <begin position="1"/>
        <end position="177"/>
    </location>
</feature>
<organism evidence="2 3">
    <name type="scientific">Jiella pelagia</name>
    <dbReference type="NCBI Taxonomy" id="2986949"/>
    <lineage>
        <taxon>Bacteria</taxon>
        <taxon>Pseudomonadati</taxon>
        <taxon>Pseudomonadota</taxon>
        <taxon>Alphaproteobacteria</taxon>
        <taxon>Hyphomicrobiales</taxon>
        <taxon>Aurantimonadaceae</taxon>
        <taxon>Jiella</taxon>
    </lineage>
</organism>
<protein>
    <submittedName>
        <fullName evidence="2">O-acetyl-ADP-ribose deacetylase</fullName>
    </submittedName>
</protein>
<dbReference type="SMART" id="SM00506">
    <property type="entry name" value="A1pp"/>
    <property type="match status" value="1"/>
</dbReference>
<evidence type="ECO:0000313" key="3">
    <source>
        <dbReference type="Proteomes" id="UP001164020"/>
    </source>
</evidence>
<dbReference type="PANTHER" id="PTHR11106:SF27">
    <property type="entry name" value="MACRO DOMAIN-CONTAINING PROTEIN"/>
    <property type="match status" value="1"/>
</dbReference>
<evidence type="ECO:0000259" key="1">
    <source>
        <dbReference type="PROSITE" id="PS51154"/>
    </source>
</evidence>
<dbReference type="InterPro" id="IPR002589">
    <property type="entry name" value="Macro_dom"/>
</dbReference>
<dbReference type="SUPFAM" id="SSF52949">
    <property type="entry name" value="Macro domain-like"/>
    <property type="match status" value="1"/>
</dbReference>
<dbReference type="PROSITE" id="PS51154">
    <property type="entry name" value="MACRO"/>
    <property type="match status" value="1"/>
</dbReference>
<dbReference type="RefSeq" id="WP_268881725.1">
    <property type="nucleotide sequence ID" value="NZ_CP114029.1"/>
</dbReference>
<dbReference type="Proteomes" id="UP001164020">
    <property type="component" value="Chromosome"/>
</dbReference>
<proteinExistence type="predicted"/>
<evidence type="ECO:0000313" key="2">
    <source>
        <dbReference type="EMBL" id="WAP69285.1"/>
    </source>
</evidence>
<keyword evidence="3" id="KW-1185">Reference proteome</keyword>
<dbReference type="Gene3D" id="3.40.220.10">
    <property type="entry name" value="Leucine Aminopeptidase, subunit E, domain 1"/>
    <property type="match status" value="1"/>
</dbReference>
<dbReference type="Pfam" id="PF01661">
    <property type="entry name" value="Macro"/>
    <property type="match status" value="1"/>
</dbReference>
<name>A0ABY7C1R4_9HYPH</name>